<dbReference type="RefSeq" id="WP_303551027.1">
    <property type="nucleotide sequence ID" value="NZ_JAUOPG010000008.1"/>
</dbReference>
<dbReference type="Proteomes" id="UP001169862">
    <property type="component" value="Unassembled WGS sequence"/>
</dbReference>
<dbReference type="PANTHER" id="PTHR33164">
    <property type="entry name" value="TRANSCRIPTIONAL REGULATOR, MARR FAMILY"/>
    <property type="match status" value="1"/>
</dbReference>
<evidence type="ECO:0000259" key="1">
    <source>
        <dbReference type="PROSITE" id="PS50995"/>
    </source>
</evidence>
<dbReference type="AlphaFoldDB" id="A0AAW7XIZ9"/>
<dbReference type="Gene3D" id="1.10.10.10">
    <property type="entry name" value="Winged helix-like DNA-binding domain superfamily/Winged helix DNA-binding domain"/>
    <property type="match status" value="1"/>
</dbReference>
<accession>A0AAW7XIZ9</accession>
<gene>
    <name evidence="2" type="ORF">Q4490_12525</name>
</gene>
<sequence length="148" mass="16793">MPSDTQRAKELYEAVNQLIRVHQFRDRDYICCHDVSVAQCYALETLVKRGPLRLQALADEMYLDKSTASRVVDSLLRKKYVLKTPDPSDQRAVQLSLTLEGEALYQTIHQDLVSEEALMIKDVPPEIVDGALTLIRQLTQAARNRLGP</sequence>
<dbReference type="Pfam" id="PF01047">
    <property type="entry name" value="MarR"/>
    <property type="match status" value="1"/>
</dbReference>
<dbReference type="SUPFAM" id="SSF46785">
    <property type="entry name" value="Winged helix' DNA-binding domain"/>
    <property type="match status" value="1"/>
</dbReference>
<evidence type="ECO:0000313" key="3">
    <source>
        <dbReference type="Proteomes" id="UP001169862"/>
    </source>
</evidence>
<protein>
    <submittedName>
        <fullName evidence="2">MarR family transcriptional regulator</fullName>
    </submittedName>
</protein>
<evidence type="ECO:0000313" key="2">
    <source>
        <dbReference type="EMBL" id="MDO6454391.1"/>
    </source>
</evidence>
<dbReference type="EMBL" id="JAUOPG010000008">
    <property type="protein sequence ID" value="MDO6454391.1"/>
    <property type="molecule type" value="Genomic_DNA"/>
</dbReference>
<dbReference type="InterPro" id="IPR039422">
    <property type="entry name" value="MarR/SlyA-like"/>
</dbReference>
<dbReference type="InterPro" id="IPR036390">
    <property type="entry name" value="WH_DNA-bd_sf"/>
</dbReference>
<organism evidence="2 3">
    <name type="scientific">Neptunomonas phycophila</name>
    <dbReference type="NCBI Taxonomy" id="1572645"/>
    <lineage>
        <taxon>Bacteria</taxon>
        <taxon>Pseudomonadati</taxon>
        <taxon>Pseudomonadota</taxon>
        <taxon>Gammaproteobacteria</taxon>
        <taxon>Oceanospirillales</taxon>
        <taxon>Oceanospirillaceae</taxon>
        <taxon>Neptunomonas</taxon>
    </lineage>
</organism>
<dbReference type="GO" id="GO:0003700">
    <property type="term" value="F:DNA-binding transcription factor activity"/>
    <property type="evidence" value="ECO:0007669"/>
    <property type="project" value="InterPro"/>
</dbReference>
<dbReference type="GO" id="GO:0006950">
    <property type="term" value="P:response to stress"/>
    <property type="evidence" value="ECO:0007669"/>
    <property type="project" value="TreeGrafter"/>
</dbReference>
<proteinExistence type="predicted"/>
<comment type="caution">
    <text evidence="2">The sequence shown here is derived from an EMBL/GenBank/DDBJ whole genome shotgun (WGS) entry which is preliminary data.</text>
</comment>
<dbReference type="SMART" id="SM00347">
    <property type="entry name" value="HTH_MARR"/>
    <property type="match status" value="1"/>
</dbReference>
<name>A0AAW7XIZ9_9GAMM</name>
<dbReference type="InterPro" id="IPR000835">
    <property type="entry name" value="HTH_MarR-typ"/>
</dbReference>
<feature type="domain" description="HTH marR-type" evidence="1">
    <location>
        <begin position="8"/>
        <end position="140"/>
    </location>
</feature>
<dbReference type="PANTHER" id="PTHR33164:SF57">
    <property type="entry name" value="MARR-FAMILY TRANSCRIPTIONAL REGULATOR"/>
    <property type="match status" value="1"/>
</dbReference>
<reference evidence="2" key="1">
    <citation type="submission" date="2023-07" db="EMBL/GenBank/DDBJ databases">
        <title>Genome content predicts the carbon catabolic preferences of heterotrophic bacteria.</title>
        <authorList>
            <person name="Gralka M."/>
        </authorList>
    </citation>
    <scope>NUCLEOTIDE SEQUENCE</scope>
    <source>
        <strain evidence="2">I2M16</strain>
    </source>
</reference>
<dbReference type="InterPro" id="IPR036388">
    <property type="entry name" value="WH-like_DNA-bd_sf"/>
</dbReference>
<dbReference type="PROSITE" id="PS50995">
    <property type="entry name" value="HTH_MARR_2"/>
    <property type="match status" value="1"/>
</dbReference>